<evidence type="ECO:0000313" key="10">
    <source>
        <dbReference type="Proteomes" id="UP000501891"/>
    </source>
</evidence>
<keyword evidence="5 8" id="KW-0732">Signal</keyword>
<dbReference type="EMBL" id="CP051775">
    <property type="protein sequence ID" value="QJE74156.1"/>
    <property type="molecule type" value="Genomic_DNA"/>
</dbReference>
<organism evidence="9 10">
    <name type="scientific">Aerophototrophica crusticola</name>
    <dbReference type="NCBI Taxonomy" id="1709002"/>
    <lineage>
        <taxon>Bacteria</taxon>
        <taxon>Pseudomonadati</taxon>
        <taxon>Pseudomonadota</taxon>
        <taxon>Alphaproteobacteria</taxon>
        <taxon>Rhodospirillales</taxon>
        <taxon>Rhodospirillaceae</taxon>
        <taxon>Aerophototrophica</taxon>
    </lineage>
</organism>
<evidence type="ECO:0000256" key="4">
    <source>
        <dbReference type="ARBA" id="ARBA00022692"/>
    </source>
</evidence>
<evidence type="ECO:0000256" key="6">
    <source>
        <dbReference type="ARBA" id="ARBA00023136"/>
    </source>
</evidence>
<sequence>MTRHHRSPLRPALLAATVLAGLLPATALAGGFQIRENSAAGQGLSYAGNASDPRDFSIIFNNPAAMAGLARSGGEAGVSLIMPRSDFDGSGTDALGRPLTGGTDKTTDAIPVPAAYLAFVPEGQPWRAGLAITAPYGLITEYDRDWVGRYTALYSKLETLNVNLAGSWQVTPTLSLGAGLSAQRAEAKLTNAVDFGALLASLRVPGFLPQGADGRAVVEGDDWGFGGNLGLWYQPAPSTRLGLTWRSEIEHNLEGKGRFETPANVRAVLTAANVQAFQPEGGVRADVTTPQTVEAAVSHDIGRLTLHGSVAWTDWSTFEEIRVRFDNPAQPDALDEQFWRDTWFFAVGASMKLDDPAWTLRAGVAYDETPTRDEYRTPRIADGDRVWTSVGASWAPNANLALDFGYTHLFVEDSRVDNATSLGNRISGTFENSADILSLTVRYNF</sequence>
<accession>A0A858RAZ7</accession>
<dbReference type="Proteomes" id="UP000501891">
    <property type="component" value="Chromosome"/>
</dbReference>
<comment type="subcellular location">
    <subcellularLocation>
        <location evidence="1">Cell outer membrane</location>
        <topology evidence="1">Multi-pass membrane protein</topology>
    </subcellularLocation>
</comment>
<feature type="signal peptide" evidence="8">
    <location>
        <begin position="1"/>
        <end position="29"/>
    </location>
</feature>
<keyword evidence="10" id="KW-1185">Reference proteome</keyword>
<gene>
    <name evidence="9" type="ORF">HHL28_14655</name>
</gene>
<dbReference type="GO" id="GO:0015483">
    <property type="term" value="F:long-chain fatty acid transporting porin activity"/>
    <property type="evidence" value="ECO:0007669"/>
    <property type="project" value="TreeGrafter"/>
</dbReference>
<proteinExistence type="inferred from homology"/>
<keyword evidence="3" id="KW-1134">Transmembrane beta strand</keyword>
<keyword evidence="7" id="KW-0998">Cell outer membrane</keyword>
<evidence type="ECO:0000256" key="7">
    <source>
        <dbReference type="ARBA" id="ARBA00023237"/>
    </source>
</evidence>
<keyword evidence="4" id="KW-0812">Transmembrane</keyword>
<evidence type="ECO:0000256" key="1">
    <source>
        <dbReference type="ARBA" id="ARBA00004571"/>
    </source>
</evidence>
<dbReference type="Gene3D" id="2.40.160.60">
    <property type="entry name" value="Outer membrane protein transport protein (OMPP1/FadL/TodX)"/>
    <property type="match status" value="1"/>
</dbReference>
<evidence type="ECO:0000256" key="2">
    <source>
        <dbReference type="ARBA" id="ARBA00008163"/>
    </source>
</evidence>
<keyword evidence="6" id="KW-0472">Membrane</keyword>
<protein>
    <submittedName>
        <fullName evidence="9">Transporter</fullName>
    </submittedName>
</protein>
<evidence type="ECO:0000256" key="5">
    <source>
        <dbReference type="ARBA" id="ARBA00022729"/>
    </source>
</evidence>
<evidence type="ECO:0000256" key="8">
    <source>
        <dbReference type="SAM" id="SignalP"/>
    </source>
</evidence>
<dbReference type="KEGG" id="acru:HHL28_14655"/>
<name>A0A858RAZ7_9PROT</name>
<dbReference type="GO" id="GO:0009279">
    <property type="term" value="C:cell outer membrane"/>
    <property type="evidence" value="ECO:0007669"/>
    <property type="project" value="UniProtKB-SubCell"/>
</dbReference>
<dbReference type="InterPro" id="IPR005017">
    <property type="entry name" value="OMPP1/FadL/TodX"/>
</dbReference>
<dbReference type="PANTHER" id="PTHR35093:SF3">
    <property type="entry name" value="LONG-CHAIN FATTY ACID TRANSPORT PROTEIN"/>
    <property type="match status" value="1"/>
</dbReference>
<evidence type="ECO:0000313" key="9">
    <source>
        <dbReference type="EMBL" id="QJE74156.1"/>
    </source>
</evidence>
<dbReference type="PANTHER" id="PTHR35093">
    <property type="entry name" value="OUTER MEMBRANE PROTEIN NMB0088-RELATED"/>
    <property type="match status" value="1"/>
</dbReference>
<reference evidence="9" key="1">
    <citation type="submission" date="2020-04" db="EMBL/GenBank/DDBJ databases">
        <title>A desert anoxygenic phototrophic bacterium fixes CO2 using RubisCO under aerobic conditions.</title>
        <authorList>
            <person name="Tang K."/>
        </authorList>
    </citation>
    <scope>NUCLEOTIDE SEQUENCE [LARGE SCALE GENOMIC DNA]</scope>
    <source>
        <strain evidence="9">MIMtkB3</strain>
    </source>
</reference>
<dbReference type="AlphaFoldDB" id="A0A858RAZ7"/>
<comment type="similarity">
    <text evidence="2">Belongs to the OmpP1/FadL family.</text>
</comment>
<feature type="chain" id="PRO_5032911470" evidence="8">
    <location>
        <begin position="30"/>
        <end position="445"/>
    </location>
</feature>
<dbReference type="SUPFAM" id="SSF56935">
    <property type="entry name" value="Porins"/>
    <property type="match status" value="1"/>
</dbReference>
<dbReference type="Pfam" id="PF03349">
    <property type="entry name" value="Toluene_X"/>
    <property type="match status" value="1"/>
</dbReference>
<evidence type="ECO:0000256" key="3">
    <source>
        <dbReference type="ARBA" id="ARBA00022452"/>
    </source>
</evidence>